<dbReference type="RefSeq" id="WP_179715346.1">
    <property type="nucleotide sequence ID" value="NZ_JACBZT010000001.1"/>
</dbReference>
<evidence type="ECO:0000256" key="4">
    <source>
        <dbReference type="ARBA" id="ARBA00022741"/>
    </source>
</evidence>
<feature type="domain" description="Protein kinase" evidence="8">
    <location>
        <begin position="12"/>
        <end position="279"/>
    </location>
</feature>
<feature type="compositionally biased region" description="Pro residues" evidence="7">
    <location>
        <begin position="318"/>
        <end position="359"/>
    </location>
</feature>
<feature type="region of interest" description="Disordered" evidence="7">
    <location>
        <begin position="394"/>
        <end position="414"/>
    </location>
</feature>
<feature type="region of interest" description="Disordered" evidence="7">
    <location>
        <begin position="298"/>
        <end position="361"/>
    </location>
</feature>
<dbReference type="SMART" id="SM00220">
    <property type="entry name" value="S_TKc"/>
    <property type="match status" value="1"/>
</dbReference>
<dbReference type="InterPro" id="IPR008271">
    <property type="entry name" value="Ser/Thr_kinase_AS"/>
</dbReference>
<keyword evidence="3" id="KW-0808">Transferase</keyword>
<evidence type="ECO:0000256" key="7">
    <source>
        <dbReference type="SAM" id="MobiDB-lite"/>
    </source>
</evidence>
<dbReference type="Gene3D" id="1.10.510.10">
    <property type="entry name" value="Transferase(Phosphotransferase) domain 1"/>
    <property type="match status" value="1"/>
</dbReference>
<evidence type="ECO:0000313" key="10">
    <source>
        <dbReference type="Proteomes" id="UP000541969"/>
    </source>
</evidence>
<dbReference type="InterPro" id="IPR000719">
    <property type="entry name" value="Prot_kinase_dom"/>
</dbReference>
<evidence type="ECO:0000256" key="2">
    <source>
        <dbReference type="ARBA" id="ARBA00022527"/>
    </source>
</evidence>
<evidence type="ECO:0000259" key="8">
    <source>
        <dbReference type="PROSITE" id="PS50011"/>
    </source>
</evidence>
<dbReference type="SUPFAM" id="SSF56112">
    <property type="entry name" value="Protein kinase-like (PK-like)"/>
    <property type="match status" value="1"/>
</dbReference>
<dbReference type="Gene3D" id="3.30.200.20">
    <property type="entry name" value="Phosphorylase Kinase, domain 1"/>
    <property type="match status" value="1"/>
</dbReference>
<protein>
    <recommendedName>
        <fullName evidence="1">non-specific serine/threonine protein kinase</fullName>
        <ecNumber evidence="1">2.7.11.1</ecNumber>
    </recommendedName>
</protein>
<dbReference type="Pfam" id="PF00069">
    <property type="entry name" value="Pkinase"/>
    <property type="match status" value="1"/>
</dbReference>
<dbReference type="CDD" id="cd14014">
    <property type="entry name" value="STKc_PknB_like"/>
    <property type="match status" value="1"/>
</dbReference>
<accession>A0A853CAG0</accession>
<sequence length="705" mass="73261">MPLAPGDTVAGYTVVRELGTGGMGAVYLVRHPRLPRLDALKLLRRELNDDPGYTQRFLQEADVVARLAHRNIVSVLDRGEDDGQLWLTMQYVEGTDAETALAAAGGRFAPDRAVHVVAEVASALDAAHRQHLVHRDVKPANILLRAGDEGEREQVFLTDFGIAKPLDGGQGLTRTGMVLATFDYASPEQIESRTLDGRSDQYSLGCVLFRLLTGRVPYPGQSLVAAVQGHLVMPPPRPTDLVPDLPAGLDGVVARAMAKHPEARFSSCRELAAAAAAALAPGRVPPVLVRPTEPETVVELAGPPLPPPPTHPELRPTSPTPPPQPGRAPPPVYAAPTPPPTAPPSVPAPRSPVTAPPVTAPARRGPGRWLWLAAAVAVLVAGGATWWFLGRDDGSAGDSSGSSSASRTAGSPAQAALDALPRADPLATGVLVVPRTVGGQVDLHLVDSATGEEIGTHSAPGDDVGPVLSPDRRSVVFSRVLDGRTELRVIASDGSGDSPLFASPPANCASPGRPAWNPKDPTQLALVCHGAGTGGADRLVLVGLDGSVIRELDAGHAYVDDLTFSPDGTRLAYWANDRSGVDGGNIVSLPVDGSGATAQLTTAGGDADPIWSPDGISVAFRRDDGHGGRRIFVMAADGSGQKPLTSAGYFDQDPTWSPDGSQLAFKSNRGGSGDSIWIMAAGGGQPRQLPLDDSAGDQAPAWGAR</sequence>
<organism evidence="9 10">
    <name type="scientific">Petropleomorpha daqingensis</name>
    <dbReference type="NCBI Taxonomy" id="2026353"/>
    <lineage>
        <taxon>Bacteria</taxon>
        <taxon>Bacillati</taxon>
        <taxon>Actinomycetota</taxon>
        <taxon>Actinomycetes</taxon>
        <taxon>Geodermatophilales</taxon>
        <taxon>Geodermatophilaceae</taxon>
        <taxon>Petropleomorpha</taxon>
    </lineage>
</organism>
<dbReference type="PANTHER" id="PTHR43289:SF6">
    <property type="entry name" value="SERINE_THREONINE-PROTEIN KINASE NEKL-3"/>
    <property type="match status" value="1"/>
</dbReference>
<dbReference type="EC" id="2.7.11.1" evidence="1"/>
<dbReference type="GO" id="GO:0005524">
    <property type="term" value="F:ATP binding"/>
    <property type="evidence" value="ECO:0007669"/>
    <property type="project" value="UniProtKB-KW"/>
</dbReference>
<dbReference type="Proteomes" id="UP000541969">
    <property type="component" value="Unassembled WGS sequence"/>
</dbReference>
<dbReference type="InterPro" id="IPR011659">
    <property type="entry name" value="WD40"/>
</dbReference>
<evidence type="ECO:0000313" key="9">
    <source>
        <dbReference type="EMBL" id="NYJ04654.1"/>
    </source>
</evidence>
<evidence type="ECO:0000256" key="5">
    <source>
        <dbReference type="ARBA" id="ARBA00022777"/>
    </source>
</evidence>
<dbReference type="GO" id="GO:0004674">
    <property type="term" value="F:protein serine/threonine kinase activity"/>
    <property type="evidence" value="ECO:0007669"/>
    <property type="project" value="UniProtKB-KW"/>
</dbReference>
<dbReference type="PROSITE" id="PS00108">
    <property type="entry name" value="PROTEIN_KINASE_ST"/>
    <property type="match status" value="1"/>
</dbReference>
<dbReference type="InterPro" id="IPR011042">
    <property type="entry name" value="6-blade_b-propeller_TolB-like"/>
</dbReference>
<dbReference type="AlphaFoldDB" id="A0A853CAG0"/>
<dbReference type="FunFam" id="1.10.510.10:FF:000021">
    <property type="entry name" value="Serine/threonine protein kinase"/>
    <property type="match status" value="1"/>
</dbReference>
<name>A0A853CAG0_9ACTN</name>
<comment type="caution">
    <text evidence="9">The sequence shown here is derived from an EMBL/GenBank/DDBJ whole genome shotgun (WGS) entry which is preliminary data.</text>
</comment>
<proteinExistence type="predicted"/>
<dbReference type="Pfam" id="PF07676">
    <property type="entry name" value="PD40"/>
    <property type="match status" value="3"/>
</dbReference>
<keyword evidence="10" id="KW-1185">Reference proteome</keyword>
<keyword evidence="6" id="KW-0067">ATP-binding</keyword>
<evidence type="ECO:0000256" key="6">
    <source>
        <dbReference type="ARBA" id="ARBA00022840"/>
    </source>
</evidence>
<evidence type="ECO:0000256" key="1">
    <source>
        <dbReference type="ARBA" id="ARBA00012513"/>
    </source>
</evidence>
<dbReference type="EMBL" id="JACBZT010000001">
    <property type="protein sequence ID" value="NYJ04654.1"/>
    <property type="molecule type" value="Genomic_DNA"/>
</dbReference>
<gene>
    <name evidence="9" type="ORF">GGQ55_000932</name>
</gene>
<reference evidence="9 10" key="1">
    <citation type="submission" date="2020-07" db="EMBL/GenBank/DDBJ databases">
        <title>Sequencing the genomes of 1000 actinobacteria strains.</title>
        <authorList>
            <person name="Klenk H.-P."/>
        </authorList>
    </citation>
    <scope>NUCLEOTIDE SEQUENCE [LARGE SCALE GENOMIC DNA]</scope>
    <source>
        <strain evidence="9 10">DSM 104001</strain>
    </source>
</reference>
<feature type="compositionally biased region" description="Low complexity" evidence="7">
    <location>
        <begin position="396"/>
        <end position="414"/>
    </location>
</feature>
<keyword evidence="5 9" id="KW-0418">Kinase</keyword>
<dbReference type="Gene3D" id="2.120.10.30">
    <property type="entry name" value="TolB, C-terminal domain"/>
    <property type="match status" value="2"/>
</dbReference>
<dbReference type="InterPro" id="IPR011009">
    <property type="entry name" value="Kinase-like_dom_sf"/>
</dbReference>
<feature type="region of interest" description="Disordered" evidence="7">
    <location>
        <begin position="676"/>
        <end position="705"/>
    </location>
</feature>
<keyword evidence="2 9" id="KW-0723">Serine/threonine-protein kinase</keyword>
<evidence type="ECO:0000256" key="3">
    <source>
        <dbReference type="ARBA" id="ARBA00022679"/>
    </source>
</evidence>
<keyword evidence="4" id="KW-0547">Nucleotide-binding</keyword>
<dbReference type="SUPFAM" id="SSF82171">
    <property type="entry name" value="DPP6 N-terminal domain-like"/>
    <property type="match status" value="1"/>
</dbReference>
<dbReference type="PROSITE" id="PS50011">
    <property type="entry name" value="PROTEIN_KINASE_DOM"/>
    <property type="match status" value="1"/>
</dbReference>
<dbReference type="PANTHER" id="PTHR43289">
    <property type="entry name" value="MITOGEN-ACTIVATED PROTEIN KINASE KINASE KINASE 20-RELATED"/>
    <property type="match status" value="1"/>
</dbReference>